<evidence type="ECO:0000256" key="9">
    <source>
        <dbReference type="SAM" id="Phobius"/>
    </source>
</evidence>
<dbReference type="PANTHER" id="PTHR43271">
    <property type="entry name" value="BLL2771 PROTEIN"/>
    <property type="match status" value="1"/>
</dbReference>
<evidence type="ECO:0000256" key="6">
    <source>
        <dbReference type="ARBA" id="ARBA00022989"/>
    </source>
</evidence>
<evidence type="ECO:0000256" key="7">
    <source>
        <dbReference type="ARBA" id="ARBA00023136"/>
    </source>
</evidence>
<evidence type="ECO:0000256" key="8">
    <source>
        <dbReference type="SAM" id="MobiDB-lite"/>
    </source>
</evidence>
<dbReference type="PROSITE" id="PS00216">
    <property type="entry name" value="SUGAR_TRANSPORT_1"/>
    <property type="match status" value="1"/>
</dbReference>
<feature type="transmembrane region" description="Helical" evidence="9">
    <location>
        <begin position="271"/>
        <end position="290"/>
    </location>
</feature>
<keyword evidence="4" id="KW-1003">Cell membrane</keyword>
<dbReference type="RefSeq" id="WP_011874217.1">
    <property type="nucleotide sequence ID" value="NZ_BAAAGS010000035.1"/>
</dbReference>
<feature type="compositionally biased region" description="Polar residues" evidence="8">
    <location>
        <begin position="1"/>
        <end position="16"/>
    </location>
</feature>
<dbReference type="PANTHER" id="PTHR43271:SF2">
    <property type="entry name" value="BLL2771 PROTEIN"/>
    <property type="match status" value="1"/>
</dbReference>
<evidence type="ECO:0000256" key="3">
    <source>
        <dbReference type="ARBA" id="ARBA00022448"/>
    </source>
</evidence>
<evidence type="ECO:0000313" key="11">
    <source>
        <dbReference type="EMBL" id="GAA0542906.1"/>
    </source>
</evidence>
<dbReference type="Pfam" id="PF07690">
    <property type="entry name" value="MFS_1"/>
    <property type="match status" value="1"/>
</dbReference>
<dbReference type="EMBL" id="BAAAGS010000035">
    <property type="protein sequence ID" value="GAA0542906.1"/>
    <property type="molecule type" value="Genomic_DNA"/>
</dbReference>
<evidence type="ECO:0000256" key="5">
    <source>
        <dbReference type="ARBA" id="ARBA00022692"/>
    </source>
</evidence>
<evidence type="ECO:0000256" key="2">
    <source>
        <dbReference type="ARBA" id="ARBA00008335"/>
    </source>
</evidence>
<accession>A0ABN1DGB5</accession>
<feature type="domain" description="Major facilitator superfamily (MFS) profile" evidence="10">
    <location>
        <begin position="35"/>
        <end position="412"/>
    </location>
</feature>
<feature type="transmembrane region" description="Helical" evidence="9">
    <location>
        <begin position="29"/>
        <end position="51"/>
    </location>
</feature>
<feature type="region of interest" description="Disordered" evidence="8">
    <location>
        <begin position="1"/>
        <end position="27"/>
    </location>
</feature>
<name>A0ABN1DGB5_SACER</name>
<keyword evidence="6 9" id="KW-1133">Transmembrane helix</keyword>
<feature type="transmembrane region" description="Helical" evidence="9">
    <location>
        <begin position="130"/>
        <end position="147"/>
    </location>
</feature>
<keyword evidence="12" id="KW-1185">Reference proteome</keyword>
<gene>
    <name evidence="11" type="ORF">GCM10009533_47380</name>
</gene>
<feature type="transmembrane region" description="Helical" evidence="9">
    <location>
        <begin position="360"/>
        <end position="381"/>
    </location>
</feature>
<sequence length="426" mass="43139">MPQQGETGPRQNQNRATAPARTGGEPVRWAPAGTTITLMTVTGLLVVGQLYAVIPLLPAMARDWGGTHAEMTATSSLFGIAYAVGFLLTGPLSDRFGRRRVVVTGLTAMAVTTLAIAFAPSLAAGGTLRVVQGLCAAGFSPAALAYLTERLAPRHRPVALSCLVTSFTAAAITGQVSAQALLEVSGWQGFFAVSAAAIAVVVVLLRIVMLPDAPQPGGSLLTPFRVMARLVVRPQLALVCLAALSVLSSFAGLYVALQLLGPPVLVRSDGAMLALRLSAFPAMVAIPLAAPLLNRYRATHRAGLALAAGAAATLALTAAGDSVLVVGVLMLVFVTAIMVVSPGLTQLVSELGAPARGAAVALYTFALLVGASVGPQLVAVIRDAGFTAVLVVLGAVQVAGAVLVAVAGGLAGRGRGQAEREGAQTP</sequence>
<dbReference type="Proteomes" id="UP001500729">
    <property type="component" value="Unassembled WGS sequence"/>
</dbReference>
<comment type="caution">
    <text evidence="11">The sequence shown here is derived from an EMBL/GenBank/DDBJ whole genome shotgun (WGS) entry which is preliminary data.</text>
</comment>
<feature type="transmembrane region" description="Helical" evidence="9">
    <location>
        <begin position="71"/>
        <end position="89"/>
    </location>
</feature>
<keyword evidence="5 9" id="KW-0812">Transmembrane</keyword>
<keyword evidence="3" id="KW-0813">Transport</keyword>
<keyword evidence="7 9" id="KW-0472">Membrane</keyword>
<feature type="transmembrane region" description="Helical" evidence="9">
    <location>
        <begin position="387"/>
        <end position="411"/>
    </location>
</feature>
<dbReference type="SUPFAM" id="SSF103473">
    <property type="entry name" value="MFS general substrate transporter"/>
    <property type="match status" value="1"/>
</dbReference>
<dbReference type="InterPro" id="IPR036259">
    <property type="entry name" value="MFS_trans_sf"/>
</dbReference>
<protein>
    <submittedName>
        <fullName evidence="11">MFS transporter</fullName>
    </submittedName>
</protein>
<dbReference type="PROSITE" id="PS50850">
    <property type="entry name" value="MFS"/>
    <property type="match status" value="1"/>
</dbReference>
<feature type="transmembrane region" description="Helical" evidence="9">
    <location>
        <begin position="325"/>
        <end position="348"/>
    </location>
</feature>
<dbReference type="InterPro" id="IPR005829">
    <property type="entry name" value="Sugar_transporter_CS"/>
</dbReference>
<organism evidence="11 12">
    <name type="scientific">Saccharopolyspora erythraea</name>
    <name type="common">Streptomyces erythraeus</name>
    <dbReference type="NCBI Taxonomy" id="1836"/>
    <lineage>
        <taxon>Bacteria</taxon>
        <taxon>Bacillati</taxon>
        <taxon>Actinomycetota</taxon>
        <taxon>Actinomycetes</taxon>
        <taxon>Pseudonocardiales</taxon>
        <taxon>Pseudonocardiaceae</taxon>
        <taxon>Saccharopolyspora</taxon>
    </lineage>
</organism>
<feature type="transmembrane region" description="Helical" evidence="9">
    <location>
        <begin position="190"/>
        <end position="209"/>
    </location>
</feature>
<feature type="transmembrane region" description="Helical" evidence="9">
    <location>
        <begin position="101"/>
        <end position="124"/>
    </location>
</feature>
<comment type="similarity">
    <text evidence="2">Belongs to the major facilitator superfamily.</text>
</comment>
<dbReference type="Gene3D" id="1.20.1250.20">
    <property type="entry name" value="MFS general substrate transporter like domains"/>
    <property type="match status" value="1"/>
</dbReference>
<evidence type="ECO:0000313" key="12">
    <source>
        <dbReference type="Proteomes" id="UP001500729"/>
    </source>
</evidence>
<proteinExistence type="inferred from homology"/>
<evidence type="ECO:0000256" key="4">
    <source>
        <dbReference type="ARBA" id="ARBA00022475"/>
    </source>
</evidence>
<reference evidence="11 12" key="1">
    <citation type="journal article" date="2019" name="Int. J. Syst. Evol. Microbiol.">
        <title>The Global Catalogue of Microorganisms (GCM) 10K type strain sequencing project: providing services to taxonomists for standard genome sequencing and annotation.</title>
        <authorList>
            <consortium name="The Broad Institute Genomics Platform"/>
            <consortium name="The Broad Institute Genome Sequencing Center for Infectious Disease"/>
            <person name="Wu L."/>
            <person name="Ma J."/>
        </authorList>
    </citation>
    <scope>NUCLEOTIDE SEQUENCE [LARGE SCALE GENOMIC DNA]</scope>
    <source>
        <strain evidence="11 12">JCM 10303</strain>
    </source>
</reference>
<feature type="transmembrane region" description="Helical" evidence="9">
    <location>
        <begin position="159"/>
        <end position="178"/>
    </location>
</feature>
<feature type="transmembrane region" description="Helical" evidence="9">
    <location>
        <begin position="230"/>
        <end position="251"/>
    </location>
</feature>
<dbReference type="InterPro" id="IPR011701">
    <property type="entry name" value="MFS"/>
</dbReference>
<comment type="subcellular location">
    <subcellularLocation>
        <location evidence="1">Cell membrane</location>
        <topology evidence="1">Multi-pass membrane protein</topology>
    </subcellularLocation>
</comment>
<evidence type="ECO:0000256" key="1">
    <source>
        <dbReference type="ARBA" id="ARBA00004651"/>
    </source>
</evidence>
<evidence type="ECO:0000259" key="10">
    <source>
        <dbReference type="PROSITE" id="PS50850"/>
    </source>
</evidence>
<dbReference type="InterPro" id="IPR020846">
    <property type="entry name" value="MFS_dom"/>
</dbReference>